<dbReference type="AlphaFoldDB" id="A0A9Q1K6G1"/>
<name>A0A9Q1K6G1_9CARY</name>
<proteinExistence type="predicted"/>
<accession>A0A9Q1K6G1</accession>
<comment type="caution">
    <text evidence="2">The sequence shown here is derived from an EMBL/GenBank/DDBJ whole genome shotgun (WGS) entry which is preliminary data.</text>
</comment>
<gene>
    <name evidence="2" type="ORF">Cgig2_003840</name>
</gene>
<organism evidence="2 3">
    <name type="scientific">Carnegiea gigantea</name>
    <dbReference type="NCBI Taxonomy" id="171969"/>
    <lineage>
        <taxon>Eukaryota</taxon>
        <taxon>Viridiplantae</taxon>
        <taxon>Streptophyta</taxon>
        <taxon>Embryophyta</taxon>
        <taxon>Tracheophyta</taxon>
        <taxon>Spermatophyta</taxon>
        <taxon>Magnoliopsida</taxon>
        <taxon>eudicotyledons</taxon>
        <taxon>Gunneridae</taxon>
        <taxon>Pentapetalae</taxon>
        <taxon>Caryophyllales</taxon>
        <taxon>Cactineae</taxon>
        <taxon>Cactaceae</taxon>
        <taxon>Cactoideae</taxon>
        <taxon>Echinocereeae</taxon>
        <taxon>Carnegiea</taxon>
    </lineage>
</organism>
<dbReference type="Proteomes" id="UP001153076">
    <property type="component" value="Unassembled WGS sequence"/>
</dbReference>
<keyword evidence="3" id="KW-1185">Reference proteome</keyword>
<protein>
    <submittedName>
        <fullName evidence="2">Uncharacterized protein</fullName>
    </submittedName>
</protein>
<evidence type="ECO:0000313" key="2">
    <source>
        <dbReference type="EMBL" id="KAJ8437720.1"/>
    </source>
</evidence>
<sequence length="321" mass="36607">MDFLVTRGGPFAGPLDFIIVGGASGLEGFLLTRGADLLSEYHNYVLKNHECKKIHPPRREANFCPWENCIATPRVEAAQFYNQQRILMKGPFSFIWYLGKQVTAQVDNKWHPFVPLDPYRSMLYVRIVVLDDMAEMKLGIHFVDCMHHHGDYATHLQYLMTHFVTTAKAFIPSLIVHVSREGKEATYVDAPVVLESECPKLSVPPTFTRVGLTSIRLQNPASKPTDLTVRASKTDRNSIEYGHVPRLAILTQEETFQGTVHNVVYPYSPHVLEHYLKWMIEHDAEMRKENATKKGATENDSSRNEKKRAKDTAPQRTSPWS</sequence>
<evidence type="ECO:0000313" key="3">
    <source>
        <dbReference type="Proteomes" id="UP001153076"/>
    </source>
</evidence>
<evidence type="ECO:0000256" key="1">
    <source>
        <dbReference type="SAM" id="MobiDB-lite"/>
    </source>
</evidence>
<reference evidence="2" key="1">
    <citation type="submission" date="2022-04" db="EMBL/GenBank/DDBJ databases">
        <title>Carnegiea gigantea Genome sequencing and assembly v2.</title>
        <authorList>
            <person name="Copetti D."/>
            <person name="Sanderson M.J."/>
            <person name="Burquez A."/>
            <person name="Wojciechowski M.F."/>
        </authorList>
    </citation>
    <scope>NUCLEOTIDE SEQUENCE</scope>
    <source>
        <strain evidence="2">SGP5-SGP5p</strain>
        <tissue evidence="2">Aerial part</tissue>
    </source>
</reference>
<feature type="region of interest" description="Disordered" evidence="1">
    <location>
        <begin position="288"/>
        <end position="321"/>
    </location>
</feature>
<feature type="compositionally biased region" description="Basic and acidic residues" evidence="1">
    <location>
        <begin position="288"/>
        <end position="313"/>
    </location>
</feature>
<dbReference type="EMBL" id="JAKOGI010000285">
    <property type="protein sequence ID" value="KAJ8437720.1"/>
    <property type="molecule type" value="Genomic_DNA"/>
</dbReference>